<sequence length="105" mass="11630">MDSQVVVIADVSSSPENADELGAVLQELGAACRKEPGCKSYEVFRSLDQPERYVSIEKYIDADAFAAHRESEYFREIGLGRVMPLTVTRDVQMHTSSIPVPPKVT</sequence>
<gene>
    <name evidence="2" type="ORF">FB475_5168</name>
</gene>
<accession>A0A542EA94</accession>
<name>A0A542EA94_9ACTN</name>
<dbReference type="Gene3D" id="3.30.70.100">
    <property type="match status" value="1"/>
</dbReference>
<dbReference type="RefSeq" id="WP_141859108.1">
    <property type="nucleotide sequence ID" value="NZ_BAAAKA010000005.1"/>
</dbReference>
<dbReference type="SUPFAM" id="SSF54909">
    <property type="entry name" value="Dimeric alpha+beta barrel"/>
    <property type="match status" value="1"/>
</dbReference>
<dbReference type="EMBL" id="VFMM01000002">
    <property type="protein sequence ID" value="TQJ12233.1"/>
    <property type="molecule type" value="Genomic_DNA"/>
</dbReference>
<dbReference type="Proteomes" id="UP000316298">
    <property type="component" value="Unassembled WGS sequence"/>
</dbReference>
<dbReference type="PROSITE" id="PS51725">
    <property type="entry name" value="ABM"/>
    <property type="match status" value="1"/>
</dbReference>
<reference evidence="2 3" key="1">
    <citation type="submission" date="2019-06" db="EMBL/GenBank/DDBJ databases">
        <title>Sequencing the genomes of 1000 actinobacteria strains.</title>
        <authorList>
            <person name="Klenk H.-P."/>
        </authorList>
    </citation>
    <scope>NUCLEOTIDE SEQUENCE [LARGE SCALE GENOMIC DNA]</scope>
    <source>
        <strain evidence="2 3">DSM 17305</strain>
    </source>
</reference>
<dbReference type="PANTHER" id="PTHR33336">
    <property type="entry name" value="QUINOL MONOOXYGENASE YGIN-RELATED"/>
    <property type="match status" value="1"/>
</dbReference>
<feature type="domain" description="ABM" evidence="1">
    <location>
        <begin position="5"/>
        <end position="98"/>
    </location>
</feature>
<dbReference type="AlphaFoldDB" id="A0A542EA94"/>
<evidence type="ECO:0000259" key="1">
    <source>
        <dbReference type="PROSITE" id="PS51725"/>
    </source>
</evidence>
<dbReference type="OrthoDB" id="3695636at2"/>
<dbReference type="PANTHER" id="PTHR33336:SF3">
    <property type="entry name" value="ABM DOMAIN-CONTAINING PROTEIN"/>
    <property type="match status" value="1"/>
</dbReference>
<evidence type="ECO:0000313" key="2">
    <source>
        <dbReference type="EMBL" id="TQJ12233.1"/>
    </source>
</evidence>
<comment type="caution">
    <text evidence="2">The sequence shown here is derived from an EMBL/GenBank/DDBJ whole genome shotgun (WGS) entry which is preliminary data.</text>
</comment>
<keyword evidence="2" id="KW-0503">Monooxygenase</keyword>
<keyword evidence="2" id="KW-0560">Oxidoreductase</keyword>
<dbReference type="InterPro" id="IPR050744">
    <property type="entry name" value="AI-2_Isomerase_LsrG"/>
</dbReference>
<dbReference type="GO" id="GO:0004497">
    <property type="term" value="F:monooxygenase activity"/>
    <property type="evidence" value="ECO:0007669"/>
    <property type="project" value="UniProtKB-KW"/>
</dbReference>
<dbReference type="Pfam" id="PF03992">
    <property type="entry name" value="ABM"/>
    <property type="match status" value="1"/>
</dbReference>
<protein>
    <submittedName>
        <fullName evidence="2">Quinol monooxygenase YgiN</fullName>
    </submittedName>
</protein>
<dbReference type="InterPro" id="IPR011008">
    <property type="entry name" value="Dimeric_a/b-barrel"/>
</dbReference>
<dbReference type="InterPro" id="IPR007138">
    <property type="entry name" value="ABM_dom"/>
</dbReference>
<keyword evidence="3" id="KW-1185">Reference proteome</keyword>
<proteinExistence type="predicted"/>
<evidence type="ECO:0000313" key="3">
    <source>
        <dbReference type="Proteomes" id="UP000316298"/>
    </source>
</evidence>
<organism evidence="2 3">
    <name type="scientific">Kribbella jejuensis</name>
    <dbReference type="NCBI Taxonomy" id="236068"/>
    <lineage>
        <taxon>Bacteria</taxon>
        <taxon>Bacillati</taxon>
        <taxon>Actinomycetota</taxon>
        <taxon>Actinomycetes</taxon>
        <taxon>Propionibacteriales</taxon>
        <taxon>Kribbellaceae</taxon>
        <taxon>Kribbella</taxon>
    </lineage>
</organism>